<dbReference type="OrthoDB" id="408413at2759"/>
<dbReference type="GO" id="GO:0003755">
    <property type="term" value="F:peptidyl-prolyl cis-trans isomerase activity"/>
    <property type="evidence" value="ECO:0007669"/>
    <property type="project" value="InterPro"/>
</dbReference>
<dbReference type="Proteomes" id="UP000031737">
    <property type="component" value="Unassembled WGS sequence"/>
</dbReference>
<gene>
    <name evidence="2" type="ORF">TRSC58_06882</name>
</gene>
<keyword evidence="3" id="KW-1185">Reference proteome</keyword>
<dbReference type="InterPro" id="IPR029000">
    <property type="entry name" value="Cyclophilin-like_dom_sf"/>
</dbReference>
<dbReference type="Pfam" id="PF00160">
    <property type="entry name" value="Pro_isomerase"/>
    <property type="match status" value="1"/>
</dbReference>
<dbReference type="AlphaFoldDB" id="A0A061ISN6"/>
<dbReference type="InterPro" id="IPR002130">
    <property type="entry name" value="Cyclophilin-type_PPIase_dom"/>
</dbReference>
<dbReference type="Gene3D" id="2.40.100.10">
    <property type="entry name" value="Cyclophilin-like"/>
    <property type="match status" value="1"/>
</dbReference>
<feature type="domain" description="PPIase cyclophilin-type" evidence="1">
    <location>
        <begin position="1"/>
        <end position="65"/>
    </location>
</feature>
<sequence length="96" mass="9983">MITDGPHTSGSVFGITLGPSPSLDFKQVVFGRAVDDLTLLDKLERLPLDAIGRPLVPAVVTFCGALTGPKPSGVSLFMRETNGNTTGDIVAEDAEA</sequence>
<name>A0A061ISN6_TRYRA</name>
<dbReference type="SUPFAM" id="SSF50891">
    <property type="entry name" value="Cyclophilin-like"/>
    <property type="match status" value="1"/>
</dbReference>
<evidence type="ECO:0000313" key="2">
    <source>
        <dbReference type="EMBL" id="ESL05469.1"/>
    </source>
</evidence>
<proteinExistence type="predicted"/>
<evidence type="ECO:0000313" key="3">
    <source>
        <dbReference type="Proteomes" id="UP000031737"/>
    </source>
</evidence>
<comment type="caution">
    <text evidence="2">The sequence shown here is derived from an EMBL/GenBank/DDBJ whole genome shotgun (WGS) entry which is preliminary data.</text>
</comment>
<dbReference type="EMBL" id="AUPL01006882">
    <property type="protein sequence ID" value="ESL05469.1"/>
    <property type="molecule type" value="Genomic_DNA"/>
</dbReference>
<evidence type="ECO:0000259" key="1">
    <source>
        <dbReference type="PROSITE" id="PS50072"/>
    </source>
</evidence>
<reference evidence="2 3" key="1">
    <citation type="submission" date="2013-07" db="EMBL/GenBank/DDBJ databases">
        <authorList>
            <person name="Stoco P.H."/>
            <person name="Wagner G."/>
            <person name="Gerber A."/>
            <person name="Zaha A."/>
            <person name="Thompson C."/>
            <person name="Bartholomeu D.C."/>
            <person name="Luckemeyer D.D."/>
            <person name="Bahia D."/>
            <person name="Loreto E."/>
            <person name="Prestes E.B."/>
            <person name="Lima F.M."/>
            <person name="Rodrigues-Luiz G."/>
            <person name="Vallejo G.A."/>
            <person name="Filho J.F."/>
            <person name="Monteiro K.M."/>
            <person name="Tyler K.M."/>
            <person name="de Almeida L.G."/>
            <person name="Ortiz M.F."/>
            <person name="Siervo M.A."/>
            <person name="de Moraes M.H."/>
            <person name="Cunha O.L."/>
            <person name="Mendonca-Neto R."/>
            <person name="Silva R."/>
            <person name="Teixeira S.M."/>
            <person name="Murta S.M."/>
            <person name="Sincero T.C."/>
            <person name="Mendes T.A."/>
            <person name="Urmenyi T.P."/>
            <person name="Silva V.G."/>
            <person name="da Rocha W.D."/>
            <person name="Andersson B."/>
            <person name="Romanha A.J."/>
            <person name="Steindel M."/>
            <person name="de Vasconcelos A.T."/>
            <person name="Grisard E.C."/>
        </authorList>
    </citation>
    <scope>NUCLEOTIDE SEQUENCE [LARGE SCALE GENOMIC DNA]</scope>
    <source>
        <strain evidence="2 3">SC58</strain>
    </source>
</reference>
<accession>A0A061ISN6</accession>
<protein>
    <recommendedName>
        <fullName evidence="1">PPIase cyclophilin-type domain-containing protein</fullName>
    </recommendedName>
</protein>
<organism evidence="2 3">
    <name type="scientific">Trypanosoma rangeli SC58</name>
    <dbReference type="NCBI Taxonomy" id="429131"/>
    <lineage>
        <taxon>Eukaryota</taxon>
        <taxon>Discoba</taxon>
        <taxon>Euglenozoa</taxon>
        <taxon>Kinetoplastea</taxon>
        <taxon>Metakinetoplastina</taxon>
        <taxon>Trypanosomatida</taxon>
        <taxon>Trypanosomatidae</taxon>
        <taxon>Trypanosoma</taxon>
        <taxon>Herpetosoma</taxon>
    </lineage>
</organism>
<dbReference type="VEuPathDB" id="TriTrypDB:TRSC58_06882"/>
<dbReference type="PROSITE" id="PS50072">
    <property type="entry name" value="CSA_PPIASE_2"/>
    <property type="match status" value="1"/>
</dbReference>